<organism evidence="10 11">
    <name type="scientific">Moniliophthora roreri</name>
    <name type="common">Frosty pod rot fungus</name>
    <name type="synonym">Monilia roreri</name>
    <dbReference type="NCBI Taxonomy" id="221103"/>
    <lineage>
        <taxon>Eukaryota</taxon>
        <taxon>Fungi</taxon>
        <taxon>Dikarya</taxon>
        <taxon>Basidiomycota</taxon>
        <taxon>Agaricomycotina</taxon>
        <taxon>Agaricomycetes</taxon>
        <taxon>Agaricomycetidae</taxon>
        <taxon>Agaricales</taxon>
        <taxon>Marasmiineae</taxon>
        <taxon>Marasmiaceae</taxon>
        <taxon>Moniliophthora</taxon>
    </lineage>
</organism>
<evidence type="ECO:0000256" key="7">
    <source>
        <dbReference type="ARBA" id="ARBA00023136"/>
    </source>
</evidence>
<feature type="transmembrane region" description="Helical" evidence="9">
    <location>
        <begin position="234"/>
        <end position="253"/>
    </location>
</feature>
<evidence type="ECO:0000256" key="8">
    <source>
        <dbReference type="SAM" id="MobiDB-lite"/>
    </source>
</evidence>
<evidence type="ECO:0000256" key="5">
    <source>
        <dbReference type="ARBA" id="ARBA00022989"/>
    </source>
</evidence>
<proteinExistence type="inferred from homology"/>
<feature type="region of interest" description="Disordered" evidence="8">
    <location>
        <begin position="1"/>
        <end position="22"/>
    </location>
</feature>
<keyword evidence="6" id="KW-0406">Ion transport</keyword>
<dbReference type="GO" id="GO:0006811">
    <property type="term" value="P:monoatomic ion transport"/>
    <property type="evidence" value="ECO:0007669"/>
    <property type="project" value="UniProtKB-KW"/>
</dbReference>
<gene>
    <name evidence="10" type="ORF">WG66_12517</name>
</gene>
<dbReference type="Proteomes" id="UP000054988">
    <property type="component" value="Unassembled WGS sequence"/>
</dbReference>
<feature type="transmembrane region" description="Helical" evidence="9">
    <location>
        <begin position="513"/>
        <end position="538"/>
    </location>
</feature>
<evidence type="ECO:0000256" key="9">
    <source>
        <dbReference type="SAM" id="Phobius"/>
    </source>
</evidence>
<feature type="transmembrane region" description="Helical" evidence="9">
    <location>
        <begin position="316"/>
        <end position="334"/>
    </location>
</feature>
<feature type="transmembrane region" description="Helical" evidence="9">
    <location>
        <begin position="481"/>
        <end position="501"/>
    </location>
</feature>
<feature type="transmembrane region" description="Helical" evidence="9">
    <location>
        <begin position="449"/>
        <end position="469"/>
    </location>
</feature>
<evidence type="ECO:0000256" key="4">
    <source>
        <dbReference type="ARBA" id="ARBA00022692"/>
    </source>
</evidence>
<reference evidence="10 11" key="1">
    <citation type="submission" date="2015-12" db="EMBL/GenBank/DDBJ databases">
        <title>Draft genome sequence of Moniliophthora roreri, the causal agent of frosty pod rot of cacao.</title>
        <authorList>
            <person name="Aime M.C."/>
            <person name="Diaz-Valderrama J.R."/>
            <person name="Kijpornyongpan T."/>
            <person name="Phillips-Mora W."/>
        </authorList>
    </citation>
    <scope>NUCLEOTIDE SEQUENCE [LARGE SCALE GENOMIC DNA]</scope>
    <source>
        <strain evidence="10 11">MCA 2952</strain>
    </source>
</reference>
<feature type="transmembrane region" description="Helical" evidence="9">
    <location>
        <begin position="71"/>
        <end position="89"/>
    </location>
</feature>
<dbReference type="PANTHER" id="PTHR23501">
    <property type="entry name" value="MAJOR FACILITATOR SUPERFAMILY"/>
    <property type="match status" value="1"/>
</dbReference>
<evidence type="ECO:0000256" key="6">
    <source>
        <dbReference type="ARBA" id="ARBA00023065"/>
    </source>
</evidence>
<dbReference type="PANTHER" id="PTHR23501:SF58">
    <property type="entry name" value="LOW AFFINITY HEME TRANSPORTER STR3"/>
    <property type="match status" value="1"/>
</dbReference>
<dbReference type="Gene3D" id="1.20.1250.20">
    <property type="entry name" value="MFS general substrate transporter like domains"/>
    <property type="match status" value="2"/>
</dbReference>
<feature type="transmembrane region" description="Helical" evidence="9">
    <location>
        <begin position="346"/>
        <end position="365"/>
    </location>
</feature>
<evidence type="ECO:0000313" key="11">
    <source>
        <dbReference type="Proteomes" id="UP000054988"/>
    </source>
</evidence>
<dbReference type="InterPro" id="IPR036259">
    <property type="entry name" value="MFS_trans_sf"/>
</dbReference>
<dbReference type="GO" id="GO:0005886">
    <property type="term" value="C:plasma membrane"/>
    <property type="evidence" value="ECO:0007669"/>
    <property type="project" value="TreeGrafter"/>
</dbReference>
<keyword evidence="7 9" id="KW-0472">Membrane</keyword>
<feature type="transmembrane region" description="Helical" evidence="9">
    <location>
        <begin position="385"/>
        <end position="403"/>
    </location>
</feature>
<keyword evidence="5 9" id="KW-1133">Transmembrane helix</keyword>
<keyword evidence="3" id="KW-0813">Transport</keyword>
<sequence>MSDGRMYLAGPDQMGSSSSLNSINEERRYGTVNSRHAQEYEAPEPQEYFQSQGVTRMEAVYRTAQGRAGRGTLWAVSISIIVCAWAYALDQSTTSHYAPFATSTFGKHSSGLASIAIATNIISAVCKPFVAKLSDITSRPYTYIVVLVFYVIGYLVVATSPTIQIFITGTVFVSIGSSGLDLLNGIIVGDLTTLEWRGFVGAILSLPFVINTWFSGKIVDALSEGEKWRWGYGMFAIIMPVVLGPAIVTLIYLERKAQREGIVNIASSNAARRQALALAGTEDEREGLLGAVVAKAPLRERTWLEQAKINLEEIDAPGLVLLGIGWGLLLFPFLSKSYAKSGFHSPATIVPMVFGVLFLFSYILYERFISRIPSAPKRLLVNRTFVAAIIIDFFYFWSGQLRGLYFGSYVLIVKTWSVQNVTYFNNIMTISLCLSGIVVGIIHRWTHRYKLLQIGGLVIKIFGIVILLGEQGRATDASFPLIMSQVLIGAGGACSVVGTRVSSQASVPHQDLALTLALLALWTKIGSAIGATSASVIWSSHMPVLLRSYLPESVSNEKVAEFFGNIKAIREYPFDDPIRQGAIRAYQETLWHLIVPALWLSFISLVAACFQTDFYLGKQQNAVMNVAPDGEQLAQGEEREGVISRWSFIDKFRRIWPWAGK</sequence>
<evidence type="ECO:0000256" key="3">
    <source>
        <dbReference type="ARBA" id="ARBA00022448"/>
    </source>
</evidence>
<comment type="similarity">
    <text evidence="2">Belongs to the major facilitator superfamily.</text>
</comment>
<keyword evidence="4 9" id="KW-0812">Transmembrane</keyword>
<dbReference type="AlphaFoldDB" id="A0A0W0FFB6"/>
<dbReference type="Pfam" id="PF07690">
    <property type="entry name" value="MFS_1"/>
    <property type="match status" value="1"/>
</dbReference>
<protein>
    <submittedName>
        <fullName evidence="10">Uncharacterized protein</fullName>
    </submittedName>
</protein>
<dbReference type="SUPFAM" id="SSF103473">
    <property type="entry name" value="MFS general substrate transporter"/>
    <property type="match status" value="2"/>
</dbReference>
<feature type="transmembrane region" description="Helical" evidence="9">
    <location>
        <begin position="163"/>
        <end position="184"/>
    </location>
</feature>
<feature type="transmembrane region" description="Helical" evidence="9">
    <location>
        <begin position="196"/>
        <end position="214"/>
    </location>
</feature>
<evidence type="ECO:0000256" key="1">
    <source>
        <dbReference type="ARBA" id="ARBA00004141"/>
    </source>
</evidence>
<name>A0A0W0FFB6_MONRR</name>
<dbReference type="EMBL" id="LATX01002023">
    <property type="protein sequence ID" value="KTB34884.1"/>
    <property type="molecule type" value="Genomic_DNA"/>
</dbReference>
<dbReference type="InterPro" id="IPR011701">
    <property type="entry name" value="MFS"/>
</dbReference>
<feature type="transmembrane region" description="Helical" evidence="9">
    <location>
        <begin position="590"/>
        <end position="610"/>
    </location>
</feature>
<dbReference type="FunFam" id="1.20.1250.20:FF:000197">
    <property type="entry name" value="Siderophore iron transporter 1"/>
    <property type="match status" value="1"/>
</dbReference>
<evidence type="ECO:0000313" key="10">
    <source>
        <dbReference type="EMBL" id="KTB34884.1"/>
    </source>
</evidence>
<feature type="transmembrane region" description="Helical" evidence="9">
    <location>
        <begin position="141"/>
        <end position="157"/>
    </location>
</feature>
<accession>A0A0W0FFB6</accession>
<feature type="transmembrane region" description="Helical" evidence="9">
    <location>
        <begin position="423"/>
        <end position="442"/>
    </location>
</feature>
<feature type="transmembrane region" description="Helical" evidence="9">
    <location>
        <begin position="109"/>
        <end position="129"/>
    </location>
</feature>
<comment type="subcellular location">
    <subcellularLocation>
        <location evidence="1">Membrane</location>
        <topology evidence="1">Multi-pass membrane protein</topology>
    </subcellularLocation>
</comment>
<dbReference type="eggNOG" id="KOG0254">
    <property type="taxonomic scope" value="Eukaryota"/>
</dbReference>
<evidence type="ECO:0000256" key="2">
    <source>
        <dbReference type="ARBA" id="ARBA00008335"/>
    </source>
</evidence>
<comment type="caution">
    <text evidence="10">The sequence shown here is derived from an EMBL/GenBank/DDBJ whole genome shotgun (WGS) entry which is preliminary data.</text>
</comment>
<dbReference type="GO" id="GO:0022857">
    <property type="term" value="F:transmembrane transporter activity"/>
    <property type="evidence" value="ECO:0007669"/>
    <property type="project" value="InterPro"/>
</dbReference>